<dbReference type="AlphaFoldDB" id="A0A4U0ZAP8"/>
<keyword evidence="3" id="KW-0677">Repeat</keyword>
<proteinExistence type="predicted"/>
<name>A0A4U0ZAP8_9ALTE</name>
<dbReference type="OrthoDB" id="174989at2"/>
<keyword evidence="2 6" id="KW-0732">Signal</keyword>
<dbReference type="GO" id="GO:0030244">
    <property type="term" value="P:cellulose biosynthetic process"/>
    <property type="evidence" value="ECO:0007669"/>
    <property type="project" value="InterPro"/>
</dbReference>
<feature type="signal peptide" evidence="6">
    <location>
        <begin position="1"/>
        <end position="28"/>
    </location>
</feature>
<feature type="compositionally biased region" description="Polar residues" evidence="5">
    <location>
        <begin position="133"/>
        <end position="142"/>
    </location>
</feature>
<feature type="region of interest" description="Disordered" evidence="5">
    <location>
        <begin position="128"/>
        <end position="149"/>
    </location>
</feature>
<reference evidence="8 9" key="1">
    <citation type="submission" date="2019-04" db="EMBL/GenBank/DDBJ databases">
        <title>Alteromonas portus sp. nov., an alginate lyase-excreting marine bacterium.</title>
        <authorList>
            <person name="Huang H."/>
            <person name="Mo K."/>
            <person name="Bao S."/>
        </authorList>
    </citation>
    <scope>NUCLEOTIDE SEQUENCE [LARGE SCALE GENOMIC DNA]</scope>
    <source>
        <strain evidence="8 9">HB161718</strain>
    </source>
</reference>
<feature type="domain" description="Cellulose synthase operon C C-terminal" evidence="7">
    <location>
        <begin position="533"/>
        <end position="806"/>
    </location>
</feature>
<evidence type="ECO:0000256" key="5">
    <source>
        <dbReference type="SAM" id="MobiDB-lite"/>
    </source>
</evidence>
<dbReference type="GO" id="GO:0019867">
    <property type="term" value="C:outer membrane"/>
    <property type="evidence" value="ECO:0007669"/>
    <property type="project" value="InterPro"/>
</dbReference>
<evidence type="ECO:0000313" key="9">
    <source>
        <dbReference type="Proteomes" id="UP000305471"/>
    </source>
</evidence>
<evidence type="ECO:0000256" key="3">
    <source>
        <dbReference type="ARBA" id="ARBA00022737"/>
    </source>
</evidence>
<keyword evidence="9" id="KW-1185">Reference proteome</keyword>
<feature type="chain" id="PRO_5020668510" evidence="6">
    <location>
        <begin position="29"/>
        <end position="831"/>
    </location>
</feature>
<dbReference type="RefSeq" id="WP_136783763.1">
    <property type="nucleotide sequence ID" value="NZ_SWCO01000012.1"/>
</dbReference>
<evidence type="ECO:0000256" key="2">
    <source>
        <dbReference type="ARBA" id="ARBA00022729"/>
    </source>
</evidence>
<organism evidence="8 9">
    <name type="scientific">Alteromonas portus</name>
    <dbReference type="NCBI Taxonomy" id="2565549"/>
    <lineage>
        <taxon>Bacteria</taxon>
        <taxon>Pseudomonadati</taxon>
        <taxon>Pseudomonadota</taxon>
        <taxon>Gammaproteobacteria</taxon>
        <taxon>Alteromonadales</taxon>
        <taxon>Alteromonadaceae</taxon>
        <taxon>Alteromonas/Salinimonas group</taxon>
        <taxon>Alteromonas</taxon>
    </lineage>
</organism>
<accession>A0A4U0ZAP8</accession>
<evidence type="ECO:0000259" key="7">
    <source>
        <dbReference type="Pfam" id="PF05420"/>
    </source>
</evidence>
<dbReference type="Pfam" id="PF05420">
    <property type="entry name" value="BCSC_C"/>
    <property type="match status" value="1"/>
</dbReference>
<dbReference type="SUPFAM" id="SSF48452">
    <property type="entry name" value="TPR-like"/>
    <property type="match status" value="1"/>
</dbReference>
<dbReference type="InterPro" id="IPR011990">
    <property type="entry name" value="TPR-like_helical_dom_sf"/>
</dbReference>
<comment type="caution">
    <text evidence="8">The sequence shown here is derived from an EMBL/GenBank/DDBJ whole genome shotgun (WGS) entry which is preliminary data.</text>
</comment>
<evidence type="ECO:0000313" key="8">
    <source>
        <dbReference type="EMBL" id="TKB00755.1"/>
    </source>
</evidence>
<evidence type="ECO:0000256" key="1">
    <source>
        <dbReference type="ARBA" id="ARBA00003476"/>
    </source>
</evidence>
<protein>
    <submittedName>
        <fullName evidence="8">Cellulose synthase</fullName>
    </submittedName>
</protein>
<keyword evidence="4" id="KW-0802">TPR repeat</keyword>
<dbReference type="Proteomes" id="UP000305471">
    <property type="component" value="Unassembled WGS sequence"/>
</dbReference>
<dbReference type="EMBL" id="SWCO01000012">
    <property type="protein sequence ID" value="TKB00755.1"/>
    <property type="molecule type" value="Genomic_DNA"/>
</dbReference>
<dbReference type="Gene3D" id="1.25.40.10">
    <property type="entry name" value="Tetratricopeptide repeat domain"/>
    <property type="match status" value="1"/>
</dbReference>
<comment type="function">
    <text evidence="1">Required for maximal bacterial cellulose synthesis.</text>
</comment>
<evidence type="ECO:0000256" key="4">
    <source>
        <dbReference type="ARBA" id="ARBA00022803"/>
    </source>
</evidence>
<dbReference type="InterPro" id="IPR008410">
    <property type="entry name" value="BCSC_C"/>
</dbReference>
<sequence length="831" mass="91928">MKARFTRTSIYLALGAVATSLVSMQAVGQTKTTYKEKDLGIIPVQQDQPDLTGLWYHINERQVQQANEEFARLKALYPGWQVPQEVETELNRINGRLKGTIKPVASKPKTERTQPEQLIEPAPKAIEQVAESGESTGSNEKQQAAPASKALPLEQFAQLTPKARANASRQQVETLIALSNQLKRTDFYLLMGWTAIDKGMLEMAVQQFTEALQSSVRDIDKQSAQQGLNSVTGIKLQQALSLRDTTRLAQFLKSDDNGYVKEVLQGAAWQQYDAKNYDFAEALFGLVNDNEGRYLSLIAKGSDNAAQIAFDLACSINTEIFIRRCADGLASRQAQFYDTRRFKESIEAGKSLARLRPLSTDEQALIGWAAKEIQDTTTATAAFEQVLSKTPSNAVIANELVSLNQSDDATLNRLALKFSEVKRIFQERTTRNAWPRKQFWLAYQNDDPQAVTAQTKDGLTALYGINTRSRSGGEGLGNFDVLSQYIGVGSGYKNWLWQVSLDYKQFYSGTPQVGDWFGDRQLDSSFLGISGFEDTGVRAEAYYQAPDFNFYANLEYAMFEQPVSAKVTGQISATRFLANTTVAATLFREAKEDSLLSQTGTFYANRDQSWGYVIESGFRGLIAHSIADNMSVAGTAQISRLEGERVADNSALSLRGDVSYDIASLVFSRLDYWRVGPFLSYTSYDKNLSGFTIGNGGYFSPSAFISIGGYSELLTLEALNWQVKLRSSLALSHVEQDDDLRFPIGEAYLPSDLDTTLGESSDTGLSGNLTAEGQYRINHNWIVAGYIGKAFAVEYQAFEAGIQIRWREGKGTGVTSDELLLSSPRISGFAL</sequence>
<evidence type="ECO:0000256" key="6">
    <source>
        <dbReference type="SAM" id="SignalP"/>
    </source>
</evidence>
<gene>
    <name evidence="8" type="ORF">E5672_19000</name>
</gene>